<keyword evidence="1" id="KW-0378">Hydrolase</keyword>
<proteinExistence type="predicted"/>
<dbReference type="EMBL" id="JASJOS010000016">
    <property type="protein sequence ID" value="MDJ1484676.1"/>
    <property type="molecule type" value="Genomic_DNA"/>
</dbReference>
<dbReference type="InterPro" id="IPR036412">
    <property type="entry name" value="HAD-like_sf"/>
</dbReference>
<dbReference type="Gene3D" id="3.40.50.1000">
    <property type="entry name" value="HAD superfamily/HAD-like"/>
    <property type="match status" value="1"/>
</dbReference>
<dbReference type="SUPFAM" id="SSF56784">
    <property type="entry name" value="HAD-like"/>
    <property type="match status" value="1"/>
</dbReference>
<evidence type="ECO:0000313" key="2">
    <source>
        <dbReference type="Proteomes" id="UP001241110"/>
    </source>
</evidence>
<evidence type="ECO:0000313" key="1">
    <source>
        <dbReference type="EMBL" id="MDJ1484676.1"/>
    </source>
</evidence>
<accession>A0AAE3QWW5</accession>
<organism evidence="1 2">
    <name type="scientific">Xanthocytophaga flava</name>
    <dbReference type="NCBI Taxonomy" id="3048013"/>
    <lineage>
        <taxon>Bacteria</taxon>
        <taxon>Pseudomonadati</taxon>
        <taxon>Bacteroidota</taxon>
        <taxon>Cytophagia</taxon>
        <taxon>Cytophagales</taxon>
        <taxon>Rhodocytophagaceae</taxon>
        <taxon>Xanthocytophaga</taxon>
    </lineage>
</organism>
<dbReference type="GO" id="GO:0016787">
    <property type="term" value="F:hydrolase activity"/>
    <property type="evidence" value="ECO:0007669"/>
    <property type="project" value="UniProtKB-KW"/>
</dbReference>
<sequence length="152" mass="18082">MCIAFDLDDTLLCSRYRFPTEPPKKSFFARVISYEQLREGTKELFEFCKAQGWQTWIYTTSYRTPSYIRRIFWLYGIRLDGVINQSIHERKVSVRSSKYPPTFGIDVLIDDSKGVELEGQKYSFKVCCIKVYEENWVQKIKKFLLESQNRSN</sequence>
<protein>
    <submittedName>
        <fullName evidence="1">HAD family hydrolase</fullName>
    </submittedName>
</protein>
<dbReference type="RefSeq" id="WP_313986293.1">
    <property type="nucleotide sequence ID" value="NZ_JASJOS010000016.1"/>
</dbReference>
<reference evidence="1" key="1">
    <citation type="submission" date="2023-05" db="EMBL/GenBank/DDBJ databases">
        <authorList>
            <person name="Zhang X."/>
        </authorList>
    </citation>
    <scope>NUCLEOTIDE SEQUENCE</scope>
    <source>
        <strain evidence="1">YF14B1</strain>
    </source>
</reference>
<name>A0AAE3QWW5_9BACT</name>
<comment type="caution">
    <text evidence="1">The sequence shown here is derived from an EMBL/GenBank/DDBJ whole genome shotgun (WGS) entry which is preliminary data.</text>
</comment>
<gene>
    <name evidence="1" type="ORF">QNI16_29525</name>
</gene>
<dbReference type="Proteomes" id="UP001241110">
    <property type="component" value="Unassembled WGS sequence"/>
</dbReference>
<dbReference type="AlphaFoldDB" id="A0AAE3QWW5"/>
<dbReference type="InterPro" id="IPR023214">
    <property type="entry name" value="HAD_sf"/>
</dbReference>